<comment type="similarity">
    <text evidence="1">Belongs to the UPF0337 (CsbD) family.</text>
</comment>
<dbReference type="AlphaFoldDB" id="A0A2S6NHE1"/>
<reference evidence="3 4" key="1">
    <citation type="journal article" date="2018" name="Arch. Microbiol.">
        <title>New insights into the metabolic potential of the phototrophic purple bacterium Rhodopila globiformis DSM 161(T) from its draft genome sequence and evidence for a vanadium-dependent nitrogenase.</title>
        <authorList>
            <person name="Imhoff J.F."/>
            <person name="Rahn T."/>
            <person name="Kunzel S."/>
            <person name="Neulinger S.C."/>
        </authorList>
    </citation>
    <scope>NUCLEOTIDE SEQUENCE [LARGE SCALE GENOMIC DNA]</scope>
    <source>
        <strain evidence="3 4">DSM 161</strain>
    </source>
</reference>
<accession>A0A2S6NHE1</accession>
<gene>
    <name evidence="3" type="ORF">CCS01_12600</name>
</gene>
<evidence type="ECO:0000256" key="1">
    <source>
        <dbReference type="ARBA" id="ARBA00009129"/>
    </source>
</evidence>
<sequence>MDTNRVEGTARDLGGRAQEAVGNLTGDAKTQAQGLYNQASGQAQQAAGQLSDVIKSQPIVSALIAVAVGYVLGRLTS</sequence>
<dbReference type="EMBL" id="NHRY01000132">
    <property type="protein sequence ID" value="PPQ34048.1"/>
    <property type="molecule type" value="Genomic_DNA"/>
</dbReference>
<dbReference type="OrthoDB" id="9796058at2"/>
<comment type="caution">
    <text evidence="3">The sequence shown here is derived from an EMBL/GenBank/DDBJ whole genome shotgun (WGS) entry which is preliminary data.</text>
</comment>
<name>A0A2S6NHE1_RHOGL</name>
<dbReference type="InterPro" id="IPR008462">
    <property type="entry name" value="CsbD"/>
</dbReference>
<feature type="domain" description="CsbD-like" evidence="2">
    <location>
        <begin position="4"/>
        <end position="55"/>
    </location>
</feature>
<keyword evidence="4" id="KW-1185">Reference proteome</keyword>
<evidence type="ECO:0000259" key="2">
    <source>
        <dbReference type="Pfam" id="PF05532"/>
    </source>
</evidence>
<dbReference type="RefSeq" id="WP_104519205.1">
    <property type="nucleotide sequence ID" value="NZ_NHRY01000132.1"/>
</dbReference>
<evidence type="ECO:0000313" key="4">
    <source>
        <dbReference type="Proteomes" id="UP000239724"/>
    </source>
</evidence>
<proteinExistence type="inferred from homology"/>
<dbReference type="Gene3D" id="1.10.1470.10">
    <property type="entry name" value="YjbJ"/>
    <property type="match status" value="1"/>
</dbReference>
<organism evidence="3 4">
    <name type="scientific">Rhodopila globiformis</name>
    <name type="common">Rhodopseudomonas globiformis</name>
    <dbReference type="NCBI Taxonomy" id="1071"/>
    <lineage>
        <taxon>Bacteria</taxon>
        <taxon>Pseudomonadati</taxon>
        <taxon>Pseudomonadota</taxon>
        <taxon>Alphaproteobacteria</taxon>
        <taxon>Acetobacterales</taxon>
        <taxon>Acetobacteraceae</taxon>
        <taxon>Rhodopila</taxon>
    </lineage>
</organism>
<dbReference type="InterPro" id="IPR036629">
    <property type="entry name" value="YjbJ_sf"/>
</dbReference>
<evidence type="ECO:0000313" key="3">
    <source>
        <dbReference type="EMBL" id="PPQ34048.1"/>
    </source>
</evidence>
<dbReference type="SUPFAM" id="SSF69047">
    <property type="entry name" value="Hypothetical protein YjbJ"/>
    <property type="match status" value="1"/>
</dbReference>
<protein>
    <submittedName>
        <fullName evidence="3">CsbD family protein</fullName>
    </submittedName>
</protein>
<dbReference type="Pfam" id="PF05532">
    <property type="entry name" value="CsbD"/>
    <property type="match status" value="1"/>
</dbReference>
<dbReference type="Proteomes" id="UP000239724">
    <property type="component" value="Unassembled WGS sequence"/>
</dbReference>